<accession>A0A2V1IWT5</accession>
<evidence type="ECO:0000313" key="1">
    <source>
        <dbReference type="EMBL" id="PWB06789.1"/>
    </source>
</evidence>
<gene>
    <name evidence="1" type="ORF">C5O25_09090</name>
</gene>
<evidence type="ECO:0000313" key="2">
    <source>
        <dbReference type="Proteomes" id="UP000244925"/>
    </source>
</evidence>
<dbReference type="Proteomes" id="UP000244925">
    <property type="component" value="Unassembled WGS sequence"/>
</dbReference>
<name>A0A2V1IWT5_9BACT</name>
<proteinExistence type="predicted"/>
<comment type="caution">
    <text evidence="1">The sequence shown here is derived from an EMBL/GenBank/DDBJ whole genome shotgun (WGS) entry which is preliminary data.</text>
</comment>
<dbReference type="AlphaFoldDB" id="A0A2V1IWT5"/>
<protein>
    <submittedName>
        <fullName evidence="1">Uncharacterized protein</fullName>
    </submittedName>
</protein>
<sequence length="73" mass="8481">MHDAYPHKVIGTKQCLNSIGQLESNTYRDMGIRPGIYELYEDKETKSGRVLVSEFLRIRLARYSNLLLSDKTF</sequence>
<reference evidence="2" key="1">
    <citation type="submission" date="2018-02" db="EMBL/GenBank/DDBJ databases">
        <authorList>
            <person name="Clavel T."/>
            <person name="Strowig T."/>
        </authorList>
    </citation>
    <scope>NUCLEOTIDE SEQUENCE [LARGE SCALE GENOMIC DNA]</scope>
    <source>
        <strain evidence="2">DSM 100764</strain>
    </source>
</reference>
<keyword evidence="2" id="KW-1185">Reference proteome</keyword>
<organism evidence="1 2">
    <name type="scientific">Paramuribaculum intestinale</name>
    <dbReference type="NCBI Taxonomy" id="2094151"/>
    <lineage>
        <taxon>Bacteria</taxon>
        <taxon>Pseudomonadati</taxon>
        <taxon>Bacteroidota</taxon>
        <taxon>Bacteroidia</taxon>
        <taxon>Bacteroidales</taxon>
        <taxon>Muribaculaceae</taxon>
        <taxon>Paramuribaculum</taxon>
    </lineage>
</organism>
<dbReference type="EMBL" id="PUBV01000019">
    <property type="protein sequence ID" value="PWB06789.1"/>
    <property type="molecule type" value="Genomic_DNA"/>
</dbReference>